<dbReference type="EMBL" id="KQ981909">
    <property type="protein sequence ID" value="KYN33158.1"/>
    <property type="molecule type" value="Genomic_DNA"/>
</dbReference>
<dbReference type="Proteomes" id="UP000078541">
    <property type="component" value="Unassembled WGS sequence"/>
</dbReference>
<reference evidence="1 2" key="1">
    <citation type="submission" date="2016-03" db="EMBL/GenBank/DDBJ databases">
        <title>Trachymyrmex septentrionalis WGS genome.</title>
        <authorList>
            <person name="Nygaard S."/>
            <person name="Hu H."/>
            <person name="Boomsma J."/>
            <person name="Zhang G."/>
        </authorList>
    </citation>
    <scope>NUCLEOTIDE SEQUENCE [LARGE SCALE GENOMIC DNA]</scope>
    <source>
        <strain evidence="1">Tsep2-gDNA-1</strain>
        <tissue evidence="1">Whole body</tissue>
    </source>
</reference>
<name>A0A195EY59_9HYME</name>
<evidence type="ECO:0000313" key="2">
    <source>
        <dbReference type="Proteomes" id="UP000078541"/>
    </source>
</evidence>
<sequence>LRRKAAGFNKSLASAATKGCHRKFLCLEDRAVESGVQRDRERGGRGGGAGRQLPCHVLDARATATWLQYVTTHVRLGCLKFCKLYTPAVSYKFYLRYSRPPFFSFNPPSAIYIIKDNERSNSMMSPYVLLIHCNERLMAWHFSYCQFYQWHKACNYSYFPNSADLCKPECIECLHRYPTPIMRNSIYVHSPMRKTLPMFYDTPRLSSKIGRVCINNNRKPVESYFIALRRMKMSGYDRNVSRTCDIAPSELVAVSISCFAMAIASKQCSLHLQVLINMNEYIARDRISQSSDLIIVDSRTQSALHSRQFELIDELPYPITLWTGMDEDNT</sequence>
<gene>
    <name evidence="1" type="ORF">ALC56_12491</name>
</gene>
<evidence type="ECO:0000313" key="1">
    <source>
        <dbReference type="EMBL" id="KYN33158.1"/>
    </source>
</evidence>
<accession>A0A195EY59</accession>
<keyword evidence="2" id="KW-1185">Reference proteome</keyword>
<feature type="non-terminal residue" evidence="1">
    <location>
        <position position="1"/>
    </location>
</feature>
<dbReference type="AlphaFoldDB" id="A0A195EY59"/>
<proteinExistence type="predicted"/>
<organism evidence="1 2">
    <name type="scientific">Trachymyrmex septentrionalis</name>
    <dbReference type="NCBI Taxonomy" id="34720"/>
    <lineage>
        <taxon>Eukaryota</taxon>
        <taxon>Metazoa</taxon>
        <taxon>Ecdysozoa</taxon>
        <taxon>Arthropoda</taxon>
        <taxon>Hexapoda</taxon>
        <taxon>Insecta</taxon>
        <taxon>Pterygota</taxon>
        <taxon>Neoptera</taxon>
        <taxon>Endopterygota</taxon>
        <taxon>Hymenoptera</taxon>
        <taxon>Apocrita</taxon>
        <taxon>Aculeata</taxon>
        <taxon>Formicoidea</taxon>
        <taxon>Formicidae</taxon>
        <taxon>Myrmicinae</taxon>
        <taxon>Trachymyrmex</taxon>
    </lineage>
</organism>
<protein>
    <submittedName>
        <fullName evidence="1">Uncharacterized protein</fullName>
    </submittedName>
</protein>